<evidence type="ECO:0000313" key="1">
    <source>
        <dbReference type="EMBL" id="QJA76682.1"/>
    </source>
</evidence>
<reference evidence="1" key="1">
    <citation type="submission" date="2020-03" db="EMBL/GenBank/DDBJ databases">
        <title>The deep terrestrial virosphere.</title>
        <authorList>
            <person name="Holmfeldt K."/>
            <person name="Nilsson E."/>
            <person name="Simone D."/>
            <person name="Lopez-Fernandez M."/>
            <person name="Wu X."/>
            <person name="de Brujin I."/>
            <person name="Lundin D."/>
            <person name="Andersson A."/>
            <person name="Bertilsson S."/>
            <person name="Dopson M."/>
        </authorList>
    </citation>
    <scope>NUCLEOTIDE SEQUENCE</scope>
    <source>
        <strain evidence="1">MM415A01465</strain>
    </source>
</reference>
<dbReference type="AlphaFoldDB" id="A0A6M3K5K4"/>
<protein>
    <submittedName>
        <fullName evidence="1">Putative tail protein</fullName>
    </submittedName>
</protein>
<gene>
    <name evidence="1" type="ORF">MM415A01465_0009</name>
</gene>
<organism evidence="1">
    <name type="scientific">viral metagenome</name>
    <dbReference type="NCBI Taxonomy" id="1070528"/>
    <lineage>
        <taxon>unclassified sequences</taxon>
        <taxon>metagenomes</taxon>
        <taxon>organismal metagenomes</taxon>
    </lineage>
</organism>
<accession>A0A6M3K5K4</accession>
<name>A0A6M3K5K4_9ZZZZ</name>
<proteinExistence type="predicted"/>
<dbReference type="EMBL" id="MT142237">
    <property type="protein sequence ID" value="QJA76682.1"/>
    <property type="molecule type" value="Genomic_DNA"/>
</dbReference>
<sequence>MNAKDMLDLLRDMVFEETASHWSDVNLVRRLNIAQNKVTNRVAQSPGAWLVVSTSVTPSSSVITLPSDCAKPLYLEETSSGRPVRWLDGGINYRRVSREAGTSLGTAGSREAYPLQSTVEVNQDSYSTACTLWYQLRPPNLHCGTAASGSGASALVFAADRNLVYVDDYYNNVTVEVVDQTSSIVDIRSTISDYTASTHTAVITGTAAASDTYGTIPRLPEEVHSLIVLEAAVLALLKPSSRIDEKVLQYYLGERKEERKLVDEFLASRVAGGGTAIGDPY</sequence>